<sequence>MFKLVLGNLIKVIKSPFPMFLGIIAGITIYFVINHFMDYMHILGNQGLLYANIEYYGNYVIAVLFGLIFASSSYKIFYFGSFNAKENSSSILGSFLSLISIGCPACGITIASYIGLSGLILSLPYSGIELKILGILIMLISLFFTLKNLEVCKMKKKK</sequence>
<feature type="transmembrane region" description="Helical" evidence="1">
    <location>
        <begin position="57"/>
        <end position="79"/>
    </location>
</feature>
<protein>
    <recommendedName>
        <fullName evidence="4">Sulphur transport domain-containing protein</fullName>
    </recommendedName>
</protein>
<feature type="transmembrane region" description="Helical" evidence="1">
    <location>
        <begin position="128"/>
        <end position="149"/>
    </location>
</feature>
<keyword evidence="1" id="KW-0812">Transmembrane</keyword>
<keyword evidence="3" id="KW-1185">Reference proteome</keyword>
<keyword evidence="1" id="KW-1133">Transmembrane helix</keyword>
<proteinExistence type="predicted"/>
<comment type="caution">
    <text evidence="2">The sequence shown here is derived from an EMBL/GenBank/DDBJ whole genome shotgun (WGS) entry which is preliminary data.</text>
</comment>
<feature type="transmembrane region" description="Helical" evidence="1">
    <location>
        <begin position="91"/>
        <end position="116"/>
    </location>
</feature>
<dbReference type="Proteomes" id="UP000680365">
    <property type="component" value="Unassembled WGS sequence"/>
</dbReference>
<name>A0ABS5QKE5_9BACT</name>
<accession>A0ABS5QKE5</accession>
<reference evidence="2 3" key="1">
    <citation type="journal article" date="2021" name="Nat. Commun.">
        <title>Reductive evolution and unique predatory mode in the CPR bacterium Vampirococcus lugosii.</title>
        <authorList>
            <person name="Moreira D."/>
            <person name="Zivanovic Y."/>
            <person name="Lopez-Archilla A.I."/>
            <person name="Iniesto M."/>
            <person name="Lopez-Garcia P."/>
        </authorList>
    </citation>
    <scope>NUCLEOTIDE SEQUENCE [LARGE SCALE GENOMIC DNA]</scope>
    <source>
        <strain evidence="2">Chiprana</strain>
    </source>
</reference>
<evidence type="ECO:0000313" key="3">
    <source>
        <dbReference type="Proteomes" id="UP000680365"/>
    </source>
</evidence>
<gene>
    <name evidence="2" type="ORF">VAMP_8n140</name>
</gene>
<feature type="transmembrane region" description="Helical" evidence="1">
    <location>
        <begin position="20"/>
        <end position="37"/>
    </location>
</feature>
<evidence type="ECO:0000256" key="1">
    <source>
        <dbReference type="SAM" id="Phobius"/>
    </source>
</evidence>
<dbReference type="EMBL" id="JAEDAM010000005">
    <property type="protein sequence ID" value="MBS8121557.1"/>
    <property type="molecule type" value="Genomic_DNA"/>
</dbReference>
<keyword evidence="1" id="KW-0472">Membrane</keyword>
<organism evidence="2 3">
    <name type="scientific">Candidatus Vampirococcus lugosii</name>
    <dbReference type="NCBI Taxonomy" id="2789015"/>
    <lineage>
        <taxon>Bacteria</taxon>
        <taxon>Candidatus Absconditibacteriota</taxon>
        <taxon>Vampirococcus</taxon>
    </lineage>
</organism>
<evidence type="ECO:0000313" key="2">
    <source>
        <dbReference type="EMBL" id="MBS8121557.1"/>
    </source>
</evidence>
<evidence type="ECO:0008006" key="4">
    <source>
        <dbReference type="Google" id="ProtNLM"/>
    </source>
</evidence>
<dbReference type="RefSeq" id="WP_213348209.1">
    <property type="nucleotide sequence ID" value="NZ_JAEDAM010000005.1"/>
</dbReference>